<reference evidence="5 6" key="1">
    <citation type="submission" date="2017-03" db="EMBL/GenBank/DDBJ databases">
        <title>WGS assembly of Porphyra umbilicalis.</title>
        <authorList>
            <person name="Brawley S.H."/>
            <person name="Blouin N.A."/>
            <person name="Ficko-Blean E."/>
            <person name="Wheeler G.L."/>
            <person name="Lohr M."/>
            <person name="Goodson H.V."/>
            <person name="Jenkins J.W."/>
            <person name="Blaby-Haas C.E."/>
            <person name="Helliwell K.E."/>
            <person name="Chan C."/>
            <person name="Marriage T."/>
            <person name="Bhattacharya D."/>
            <person name="Klein A.S."/>
            <person name="Badis Y."/>
            <person name="Brodie J."/>
            <person name="Cao Y."/>
            <person name="Collen J."/>
            <person name="Dittami S.M."/>
            <person name="Gachon C.M."/>
            <person name="Green B.R."/>
            <person name="Karpowicz S."/>
            <person name="Kim J.W."/>
            <person name="Kudahl U."/>
            <person name="Lin S."/>
            <person name="Michel G."/>
            <person name="Mittag M."/>
            <person name="Olson B.J."/>
            <person name="Pangilinan J."/>
            <person name="Peng Y."/>
            <person name="Qiu H."/>
            <person name="Shu S."/>
            <person name="Singer J.T."/>
            <person name="Smith A.G."/>
            <person name="Sprecher B.N."/>
            <person name="Wagner V."/>
            <person name="Wang W."/>
            <person name="Wang Z.-Y."/>
            <person name="Yan J."/>
            <person name="Yarish C."/>
            <person name="Zoeuner-Riek S."/>
            <person name="Zhuang Y."/>
            <person name="Zou Y."/>
            <person name="Lindquist E.A."/>
            <person name="Grimwood J."/>
            <person name="Barry K."/>
            <person name="Rokhsar D.S."/>
            <person name="Schmutz J."/>
            <person name="Stiller J.W."/>
            <person name="Grossman A.R."/>
            <person name="Prochnik S.E."/>
        </authorList>
    </citation>
    <scope>NUCLEOTIDE SEQUENCE [LARGE SCALE GENOMIC DNA]</scope>
    <source>
        <strain evidence="5">4086291</strain>
    </source>
</reference>
<organism evidence="5 6">
    <name type="scientific">Porphyra umbilicalis</name>
    <name type="common">Purple laver</name>
    <name type="synonym">Red alga</name>
    <dbReference type="NCBI Taxonomy" id="2786"/>
    <lineage>
        <taxon>Eukaryota</taxon>
        <taxon>Rhodophyta</taxon>
        <taxon>Bangiophyceae</taxon>
        <taxon>Bangiales</taxon>
        <taxon>Bangiaceae</taxon>
        <taxon>Porphyra</taxon>
    </lineage>
</organism>
<dbReference type="EMBL" id="KV918790">
    <property type="protein sequence ID" value="OSX79481.1"/>
    <property type="molecule type" value="Genomic_DNA"/>
</dbReference>
<evidence type="ECO:0000256" key="3">
    <source>
        <dbReference type="RuleBase" id="RU003345"/>
    </source>
</evidence>
<dbReference type="PROSITE" id="PS00070">
    <property type="entry name" value="ALDEHYDE_DEHYDR_CYS"/>
    <property type="match status" value="1"/>
</dbReference>
<dbReference type="SUPFAM" id="SSF53720">
    <property type="entry name" value="ALDH-like"/>
    <property type="match status" value="1"/>
</dbReference>
<dbReference type="Proteomes" id="UP000218209">
    <property type="component" value="Unassembled WGS sequence"/>
</dbReference>
<gene>
    <name evidence="5" type="ORF">BU14_0076s0039</name>
</gene>
<dbReference type="InterPro" id="IPR016163">
    <property type="entry name" value="Ald_DH_C"/>
</dbReference>
<dbReference type="InterPro" id="IPR016161">
    <property type="entry name" value="Ald_DH/histidinol_DH"/>
</dbReference>
<accession>A0A1X6PF58</accession>
<proteinExistence type="inferred from homology"/>
<evidence type="ECO:0000313" key="6">
    <source>
        <dbReference type="Proteomes" id="UP000218209"/>
    </source>
</evidence>
<feature type="domain" description="Aldehyde dehydrogenase" evidence="4">
    <location>
        <begin position="2"/>
        <end position="324"/>
    </location>
</feature>
<dbReference type="OrthoDB" id="310895at2759"/>
<dbReference type="InterPro" id="IPR016160">
    <property type="entry name" value="Ald_DH_CS_CYS"/>
</dbReference>
<name>A0A1X6PF58_PORUM</name>
<feature type="active site" evidence="2">
    <location>
        <position position="81"/>
    </location>
</feature>
<dbReference type="InterPro" id="IPR029510">
    <property type="entry name" value="Ald_DH_CS_GLU"/>
</dbReference>
<evidence type="ECO:0000313" key="5">
    <source>
        <dbReference type="EMBL" id="OSX79481.1"/>
    </source>
</evidence>
<keyword evidence="6" id="KW-1185">Reference proteome</keyword>
<evidence type="ECO:0000259" key="4">
    <source>
        <dbReference type="Pfam" id="PF00171"/>
    </source>
</evidence>
<dbReference type="PROSITE" id="PS00687">
    <property type="entry name" value="ALDEHYDE_DEHYDR_GLU"/>
    <property type="match status" value="1"/>
</dbReference>
<keyword evidence="1 3" id="KW-0560">Oxidoreductase</keyword>
<comment type="similarity">
    <text evidence="3">Belongs to the aldehyde dehydrogenase family.</text>
</comment>
<dbReference type="AlphaFoldDB" id="A0A1X6PF58"/>
<protein>
    <recommendedName>
        <fullName evidence="4">Aldehyde dehydrogenase domain-containing protein</fullName>
    </recommendedName>
</protein>
<dbReference type="Gene3D" id="3.40.605.10">
    <property type="entry name" value="Aldehyde Dehydrogenase, Chain A, domain 1"/>
    <property type="match status" value="1"/>
</dbReference>
<sequence length="357" mass="35529">MVKVSEAVPAVGVLLAELLAACAGGRLAPLVRVFHGAADVGAALVDAAVGKPDHVLFVGSVAVGRKVAVAAAAGGVGCTLELGGKDAAIVCADADVPSAVMAVAAGAFYHAGQCCVGVERVFVDAAVYDEFVAAMVKHVKENVSYGYTPAPVGGGTTDEGDAGDTRAAEPDATYGVATVAKQLTVIQEHVDAAVAAGATVLTGGKADGAFYQPTVLTFPAPTSTPALDVETFGPLLPIVRVASADAAVAAANATAYGLSAYIFTADTAAGGRLARRMATGGVVINDVFLHGLHSAVPFGGCRASGVGRTGGKEGLLGWTTTQTVVTAAAGVADDWAMRRSYEAKLAALRALYGRATA</sequence>
<evidence type="ECO:0000256" key="1">
    <source>
        <dbReference type="ARBA" id="ARBA00023002"/>
    </source>
</evidence>
<dbReference type="PANTHER" id="PTHR11699">
    <property type="entry name" value="ALDEHYDE DEHYDROGENASE-RELATED"/>
    <property type="match status" value="1"/>
</dbReference>
<dbReference type="InterPro" id="IPR015590">
    <property type="entry name" value="Aldehyde_DH_dom"/>
</dbReference>
<dbReference type="Pfam" id="PF00171">
    <property type="entry name" value="Aldedh"/>
    <property type="match status" value="1"/>
</dbReference>
<evidence type="ECO:0000256" key="2">
    <source>
        <dbReference type="PROSITE-ProRule" id="PRU10007"/>
    </source>
</evidence>
<dbReference type="InterPro" id="IPR016162">
    <property type="entry name" value="Ald_DH_N"/>
</dbReference>
<dbReference type="GO" id="GO:0016620">
    <property type="term" value="F:oxidoreductase activity, acting on the aldehyde or oxo group of donors, NAD or NADP as acceptor"/>
    <property type="evidence" value="ECO:0007669"/>
    <property type="project" value="InterPro"/>
</dbReference>
<dbReference type="Gene3D" id="3.40.309.10">
    <property type="entry name" value="Aldehyde Dehydrogenase, Chain A, domain 2"/>
    <property type="match status" value="1"/>
</dbReference>